<evidence type="ECO:0000313" key="1">
    <source>
        <dbReference type="EMBL" id="KAH1178737.1"/>
    </source>
</evidence>
<name>A0A9D4AW99_9SAUR</name>
<sequence length="106" mass="11426">MYVFPSLLSQKRQIHVPHGGGEGISFACSGMRLLSAPFEGGAPSELGGVQAHRGGQLEPLFAVIPHTLPYRFRTARGRTQHALHPQSAALCPRTPWLEQPSPDSCA</sequence>
<dbReference type="EMBL" id="JAHDVG010000473">
    <property type="protein sequence ID" value="KAH1178737.1"/>
    <property type="molecule type" value="Genomic_DNA"/>
</dbReference>
<reference evidence="1" key="1">
    <citation type="submission" date="2021-09" db="EMBL/GenBank/DDBJ databases">
        <title>The genome of Mauremys mutica provides insights into the evolution of semi-aquatic lifestyle.</title>
        <authorList>
            <person name="Gong S."/>
            <person name="Gao Y."/>
        </authorList>
    </citation>
    <scope>NUCLEOTIDE SEQUENCE</scope>
    <source>
        <strain evidence="1">MM-2020</strain>
        <tissue evidence="1">Muscle</tissue>
    </source>
</reference>
<protein>
    <submittedName>
        <fullName evidence="1">Uncharacterized protein</fullName>
    </submittedName>
</protein>
<accession>A0A9D4AW99</accession>
<organism evidence="1 2">
    <name type="scientific">Mauremys mutica</name>
    <name type="common">yellowpond turtle</name>
    <dbReference type="NCBI Taxonomy" id="74926"/>
    <lineage>
        <taxon>Eukaryota</taxon>
        <taxon>Metazoa</taxon>
        <taxon>Chordata</taxon>
        <taxon>Craniata</taxon>
        <taxon>Vertebrata</taxon>
        <taxon>Euteleostomi</taxon>
        <taxon>Archelosauria</taxon>
        <taxon>Testudinata</taxon>
        <taxon>Testudines</taxon>
        <taxon>Cryptodira</taxon>
        <taxon>Durocryptodira</taxon>
        <taxon>Testudinoidea</taxon>
        <taxon>Geoemydidae</taxon>
        <taxon>Geoemydinae</taxon>
        <taxon>Mauremys</taxon>
    </lineage>
</organism>
<keyword evidence="2" id="KW-1185">Reference proteome</keyword>
<gene>
    <name evidence="1" type="ORF">KIL84_000068</name>
</gene>
<dbReference type="AlphaFoldDB" id="A0A9D4AW99"/>
<proteinExistence type="predicted"/>
<evidence type="ECO:0000313" key="2">
    <source>
        <dbReference type="Proteomes" id="UP000827986"/>
    </source>
</evidence>
<comment type="caution">
    <text evidence="1">The sequence shown here is derived from an EMBL/GenBank/DDBJ whole genome shotgun (WGS) entry which is preliminary data.</text>
</comment>
<dbReference type="Proteomes" id="UP000827986">
    <property type="component" value="Unassembled WGS sequence"/>
</dbReference>